<dbReference type="Pfam" id="PF11992">
    <property type="entry name" value="TgpA_N"/>
    <property type="match status" value="1"/>
</dbReference>
<keyword evidence="1" id="KW-1133">Transmembrane helix</keyword>
<dbReference type="Gene3D" id="3.10.620.30">
    <property type="match status" value="1"/>
</dbReference>
<gene>
    <name evidence="3" type="ORF">UIB01_12470</name>
</gene>
<evidence type="ECO:0000256" key="1">
    <source>
        <dbReference type="SAM" id="Phobius"/>
    </source>
</evidence>
<feature type="transmembrane region" description="Helical" evidence="1">
    <location>
        <begin position="12"/>
        <end position="38"/>
    </location>
</feature>
<dbReference type="InterPro" id="IPR002931">
    <property type="entry name" value="Transglutaminase-like"/>
</dbReference>
<dbReference type="InterPro" id="IPR025403">
    <property type="entry name" value="TgpA-like_C"/>
</dbReference>
<dbReference type="InterPro" id="IPR052901">
    <property type="entry name" value="Bact_TGase-like"/>
</dbReference>
<proteinExistence type="predicted"/>
<accession>A0A023WTV1</accession>
<dbReference type="KEGG" id="pstu:UIB01_12470"/>
<evidence type="ECO:0000313" key="4">
    <source>
        <dbReference type="Proteomes" id="UP000025238"/>
    </source>
</evidence>
<dbReference type="InterPro" id="IPR021878">
    <property type="entry name" value="TgpA_N"/>
</dbReference>
<feature type="transmembrane region" description="Helical" evidence="1">
    <location>
        <begin position="159"/>
        <end position="181"/>
    </location>
</feature>
<keyword evidence="1" id="KW-0812">Transmembrane</keyword>
<dbReference type="EMBL" id="CP007509">
    <property type="protein sequence ID" value="AHY43244.1"/>
    <property type="molecule type" value="Genomic_DNA"/>
</dbReference>
<dbReference type="OrthoDB" id="9804872at2"/>
<feature type="transmembrane region" description="Helical" evidence="1">
    <location>
        <begin position="80"/>
        <end position="98"/>
    </location>
</feature>
<dbReference type="Pfam" id="PF01841">
    <property type="entry name" value="Transglut_core"/>
    <property type="match status" value="1"/>
</dbReference>
<evidence type="ECO:0000259" key="2">
    <source>
        <dbReference type="SMART" id="SM00460"/>
    </source>
</evidence>
<feature type="domain" description="Transglutaminase-like" evidence="2">
    <location>
        <begin position="399"/>
        <end position="470"/>
    </location>
</feature>
<feature type="transmembrane region" description="Helical" evidence="1">
    <location>
        <begin position="129"/>
        <end position="147"/>
    </location>
</feature>
<protein>
    <submittedName>
        <fullName evidence="3">Transglutaminase</fullName>
    </submittedName>
</protein>
<feature type="transmembrane region" description="Helical" evidence="1">
    <location>
        <begin position="105"/>
        <end position="123"/>
    </location>
</feature>
<dbReference type="PANTHER" id="PTHR42736:SF1">
    <property type="entry name" value="PROTEIN-GLUTAMINE GAMMA-GLUTAMYLTRANSFERASE"/>
    <property type="match status" value="1"/>
</dbReference>
<name>A0A023WTV1_STUST</name>
<organism evidence="3 4">
    <name type="scientific">Stutzerimonas stutzeri</name>
    <name type="common">Pseudomonas stutzeri</name>
    <dbReference type="NCBI Taxonomy" id="316"/>
    <lineage>
        <taxon>Bacteria</taxon>
        <taxon>Pseudomonadati</taxon>
        <taxon>Pseudomonadota</taxon>
        <taxon>Gammaproteobacteria</taxon>
        <taxon>Pseudomonadales</taxon>
        <taxon>Pseudomonadaceae</taxon>
        <taxon>Stutzerimonas</taxon>
    </lineage>
</organism>
<dbReference type="PATRIC" id="fig|316.97.peg.2495"/>
<evidence type="ECO:0000313" key="3">
    <source>
        <dbReference type="EMBL" id="AHY43244.1"/>
    </source>
</evidence>
<sequence>MSAKPGIPRNSLIWLLVAQVLVILPHLTHLPVWIIGLWLGCASWRVQIFRMRARYPRSWLKALLMIGAGFGVYFSRGSLVGLEAGVVLLIAAFILKLVEMSTRRDALVLIFLGFFAVVTSYLFEDSLLAGLYSLLPVTALLAAMIGLQQSSLVTRPWPTVRLAGSLLLQAVPLMLVLFLFFPRLPPLWSLPQAADRGVTGLADHMAPGDIARLGRSAELAFRVSFEGEIPSRDQLYWRAVTFERFDGRRWSQSYASHLPQAPEWQAVGEPLGYSVVMQPSGQPWLFALDVAQVAPGQAQLMTDFHLQRRQPVNQPLMYQVTSWLDARREAVSAPESLGRALQLPERGNPRSRAWAAELRRTAQEPQAMVDALLKHFNRQPYHYTLEPPPVGDDIVDDFLFETRSGFCAHYAGAMTFVLRAAGIPARVVAGYQGGELNPAGNYLSVHQFDAHAWVEYWVAERGWVSVDPTFQVAPERVEQGLEQALARERSFLADQPMSLLRYRDIGWVNALRLRWDSLNYGWQRWVLNYQGEQQAQALQRWFGKLDGQALGLALVAVLALLTAVLALVLFKPWRRETDPQQRLFKRFEQLLGRHGVRRNRGEGARSFADRAAIMLPEQAPAILAFVRLYETQRYAEQAAVADDLSRALRQLRRALPWRFPRPRERS</sequence>
<dbReference type="Proteomes" id="UP000025238">
    <property type="component" value="Chromosome"/>
</dbReference>
<dbReference type="AlphaFoldDB" id="A0A023WTV1"/>
<dbReference type="SMART" id="SM00460">
    <property type="entry name" value="TGc"/>
    <property type="match status" value="1"/>
</dbReference>
<dbReference type="PANTHER" id="PTHR42736">
    <property type="entry name" value="PROTEIN-GLUTAMINE GAMMA-GLUTAMYLTRANSFERASE"/>
    <property type="match status" value="1"/>
</dbReference>
<dbReference type="InterPro" id="IPR038765">
    <property type="entry name" value="Papain-like_cys_pep_sf"/>
</dbReference>
<reference evidence="3 4" key="1">
    <citation type="submission" date="2014-03" db="EMBL/GenBank/DDBJ databases">
        <title>Complete genome sequence of Pseudomonas stutzeri 19SMN4.</title>
        <authorList>
            <person name="Brunet-Galmes I."/>
            <person name="Nogales B."/>
            <person name="Busquets A."/>
            <person name="Pena A."/>
            <person name="Gomila M."/>
            <person name="Garcia-Valdes E."/>
            <person name="Lalucat J."/>
            <person name="Bennasar A."/>
            <person name="Bosch R."/>
        </authorList>
    </citation>
    <scope>NUCLEOTIDE SEQUENCE [LARGE SCALE GENOMIC DNA]</scope>
    <source>
        <strain evidence="3 4">19SMN4</strain>
    </source>
</reference>
<feature type="transmembrane region" description="Helical" evidence="1">
    <location>
        <begin position="549"/>
        <end position="570"/>
    </location>
</feature>
<dbReference type="Pfam" id="PF13559">
    <property type="entry name" value="DUF4129"/>
    <property type="match status" value="1"/>
</dbReference>
<feature type="transmembrane region" description="Helical" evidence="1">
    <location>
        <begin position="58"/>
        <end position="74"/>
    </location>
</feature>
<keyword evidence="1" id="KW-0472">Membrane</keyword>
<dbReference type="SUPFAM" id="SSF54001">
    <property type="entry name" value="Cysteine proteinases"/>
    <property type="match status" value="1"/>
</dbReference>